<dbReference type="GO" id="GO:0005829">
    <property type="term" value="C:cytosol"/>
    <property type="evidence" value="ECO:0007669"/>
    <property type="project" value="TreeGrafter"/>
</dbReference>
<dbReference type="Pfam" id="PF03880">
    <property type="entry name" value="DbpA"/>
    <property type="match status" value="1"/>
</dbReference>
<protein>
    <submittedName>
        <fullName evidence="10">DEAD/DEAH box helicase</fullName>
    </submittedName>
</protein>
<dbReference type="InterPro" id="IPR050079">
    <property type="entry name" value="DEAD_box_RNA_helicase"/>
</dbReference>
<dbReference type="Pfam" id="PF00270">
    <property type="entry name" value="DEAD"/>
    <property type="match status" value="1"/>
</dbReference>
<evidence type="ECO:0000313" key="11">
    <source>
        <dbReference type="Proteomes" id="UP000024816"/>
    </source>
</evidence>
<dbReference type="EMBL" id="ARYJ01000004">
    <property type="protein sequence ID" value="KCZ89156.1"/>
    <property type="molecule type" value="Genomic_DNA"/>
</dbReference>
<dbReference type="InterPro" id="IPR011545">
    <property type="entry name" value="DEAD/DEAH_box_helicase_dom"/>
</dbReference>
<keyword evidence="3 6" id="KW-0347">Helicase</keyword>
<comment type="caution">
    <text evidence="10">The sequence shown here is derived from an EMBL/GenBank/DDBJ whole genome shotgun (WGS) entry which is preliminary data.</text>
</comment>
<evidence type="ECO:0000259" key="9">
    <source>
        <dbReference type="PROSITE" id="PS51194"/>
    </source>
</evidence>
<dbReference type="SUPFAM" id="SSF52540">
    <property type="entry name" value="P-loop containing nucleoside triphosphate hydrolases"/>
    <property type="match status" value="1"/>
</dbReference>
<dbReference type="OrthoDB" id="9805696at2"/>
<dbReference type="PANTHER" id="PTHR47959:SF1">
    <property type="entry name" value="ATP-DEPENDENT RNA HELICASE DBPA"/>
    <property type="match status" value="1"/>
</dbReference>
<keyword evidence="11" id="KW-1185">Reference proteome</keyword>
<dbReference type="CDD" id="cd00268">
    <property type="entry name" value="DEADc"/>
    <property type="match status" value="1"/>
</dbReference>
<dbReference type="InterPro" id="IPR001650">
    <property type="entry name" value="Helicase_C-like"/>
</dbReference>
<dbReference type="InterPro" id="IPR005580">
    <property type="entry name" value="DbpA/CsdA_RNA-bd_dom"/>
</dbReference>
<feature type="domain" description="Helicase ATP-binding" evidence="8">
    <location>
        <begin position="31"/>
        <end position="207"/>
    </location>
</feature>
<dbReference type="InterPro" id="IPR027417">
    <property type="entry name" value="P-loop_NTPase"/>
</dbReference>
<dbReference type="InterPro" id="IPR000629">
    <property type="entry name" value="RNA-helicase_DEAD-box_CS"/>
</dbReference>
<evidence type="ECO:0000256" key="7">
    <source>
        <dbReference type="SAM" id="MobiDB-lite"/>
    </source>
</evidence>
<evidence type="ECO:0000256" key="6">
    <source>
        <dbReference type="RuleBase" id="RU000492"/>
    </source>
</evidence>
<keyword evidence="2 6" id="KW-0378">Hydrolase</keyword>
<dbReference type="STRING" id="1280952.HJA_07662"/>
<dbReference type="Gene3D" id="3.30.70.330">
    <property type="match status" value="1"/>
</dbReference>
<dbReference type="RefSeq" id="WP_035580823.1">
    <property type="nucleotide sequence ID" value="NZ_ARYJ01000004.1"/>
</dbReference>
<dbReference type="SMART" id="SM00490">
    <property type="entry name" value="HELICc"/>
    <property type="match status" value="1"/>
</dbReference>
<evidence type="ECO:0000256" key="5">
    <source>
        <dbReference type="ARBA" id="ARBA00038437"/>
    </source>
</evidence>
<dbReference type="GO" id="GO:0003724">
    <property type="term" value="F:RNA helicase activity"/>
    <property type="evidence" value="ECO:0007669"/>
    <property type="project" value="UniProtKB-ARBA"/>
</dbReference>
<dbReference type="Proteomes" id="UP000024816">
    <property type="component" value="Unassembled WGS sequence"/>
</dbReference>
<feature type="compositionally biased region" description="Basic and acidic residues" evidence="7">
    <location>
        <begin position="424"/>
        <end position="460"/>
    </location>
</feature>
<dbReference type="GO" id="GO:0003676">
    <property type="term" value="F:nucleic acid binding"/>
    <property type="evidence" value="ECO:0007669"/>
    <property type="project" value="InterPro"/>
</dbReference>
<keyword evidence="1 6" id="KW-0547">Nucleotide-binding</keyword>
<evidence type="ECO:0000256" key="4">
    <source>
        <dbReference type="ARBA" id="ARBA00022840"/>
    </source>
</evidence>
<feature type="region of interest" description="Disordered" evidence="7">
    <location>
        <begin position="537"/>
        <end position="686"/>
    </location>
</feature>
<dbReference type="eggNOG" id="COG0513">
    <property type="taxonomic scope" value="Bacteria"/>
</dbReference>
<dbReference type="Gene3D" id="3.40.50.300">
    <property type="entry name" value="P-loop containing nucleotide triphosphate hydrolases"/>
    <property type="match status" value="2"/>
</dbReference>
<feature type="compositionally biased region" description="Gly residues" evidence="7">
    <location>
        <begin position="651"/>
        <end position="665"/>
    </location>
</feature>
<keyword evidence="4 6" id="KW-0067">ATP-binding</keyword>
<dbReference type="CDD" id="cd18787">
    <property type="entry name" value="SF2_C_DEAD"/>
    <property type="match status" value="1"/>
</dbReference>
<dbReference type="GO" id="GO:0005524">
    <property type="term" value="F:ATP binding"/>
    <property type="evidence" value="ECO:0007669"/>
    <property type="project" value="UniProtKB-KW"/>
</dbReference>
<dbReference type="PATRIC" id="fig|1280952.3.peg.1520"/>
<organism evidence="10 11">
    <name type="scientific">Hyphomonas jannaschiana VP2</name>
    <dbReference type="NCBI Taxonomy" id="1280952"/>
    <lineage>
        <taxon>Bacteria</taxon>
        <taxon>Pseudomonadati</taxon>
        <taxon>Pseudomonadota</taxon>
        <taxon>Alphaproteobacteria</taxon>
        <taxon>Hyphomonadales</taxon>
        <taxon>Hyphomonadaceae</taxon>
        <taxon>Hyphomonas</taxon>
    </lineage>
</organism>
<dbReference type="Pfam" id="PF00271">
    <property type="entry name" value="Helicase_C"/>
    <property type="match status" value="1"/>
</dbReference>
<dbReference type="AlphaFoldDB" id="A0A059FF39"/>
<dbReference type="PROSITE" id="PS51194">
    <property type="entry name" value="HELICASE_CTER"/>
    <property type="match status" value="1"/>
</dbReference>
<dbReference type="PROSITE" id="PS51192">
    <property type="entry name" value="HELICASE_ATP_BIND_1"/>
    <property type="match status" value="1"/>
</dbReference>
<proteinExistence type="inferred from homology"/>
<evidence type="ECO:0000256" key="3">
    <source>
        <dbReference type="ARBA" id="ARBA00022806"/>
    </source>
</evidence>
<dbReference type="InterPro" id="IPR014001">
    <property type="entry name" value="Helicase_ATP-bd"/>
</dbReference>
<feature type="compositionally biased region" description="Basic and acidic residues" evidence="7">
    <location>
        <begin position="555"/>
        <end position="586"/>
    </location>
</feature>
<dbReference type="PROSITE" id="PS00039">
    <property type="entry name" value="DEAD_ATP_HELICASE"/>
    <property type="match status" value="1"/>
</dbReference>
<gene>
    <name evidence="10" type="ORF">HJA_07662</name>
</gene>
<dbReference type="InterPro" id="IPR012677">
    <property type="entry name" value="Nucleotide-bd_a/b_plait_sf"/>
</dbReference>
<evidence type="ECO:0000256" key="1">
    <source>
        <dbReference type="ARBA" id="ARBA00022741"/>
    </source>
</evidence>
<comment type="similarity">
    <text evidence="5 6">Belongs to the DEAD box helicase family.</text>
</comment>
<feature type="compositionally biased region" description="Basic residues" evidence="7">
    <location>
        <begin position="669"/>
        <end position="686"/>
    </location>
</feature>
<evidence type="ECO:0000259" key="8">
    <source>
        <dbReference type="PROSITE" id="PS51192"/>
    </source>
</evidence>
<reference evidence="10 11" key="1">
    <citation type="journal article" date="2014" name="Antonie Van Leeuwenhoek">
        <title>Hyphomonas beringensis sp. nov. and Hyphomonas chukchiensis sp. nov., isolated from surface seawater of the Bering Sea and Chukchi Sea.</title>
        <authorList>
            <person name="Li C."/>
            <person name="Lai Q."/>
            <person name="Li G."/>
            <person name="Dong C."/>
            <person name="Wang J."/>
            <person name="Liao Y."/>
            <person name="Shao Z."/>
        </authorList>
    </citation>
    <scope>NUCLEOTIDE SEQUENCE [LARGE SCALE GENOMIC DNA]</scope>
    <source>
        <strain evidence="10 11">VP2</strain>
    </source>
</reference>
<dbReference type="SMART" id="SM00487">
    <property type="entry name" value="DEXDc"/>
    <property type="match status" value="1"/>
</dbReference>
<dbReference type="InterPro" id="IPR044742">
    <property type="entry name" value="DEAD/DEAH_RhlB"/>
</dbReference>
<accession>A0A059FF39</accession>
<evidence type="ECO:0000313" key="10">
    <source>
        <dbReference type="EMBL" id="KCZ89156.1"/>
    </source>
</evidence>
<name>A0A059FF39_9PROT</name>
<feature type="compositionally biased region" description="Basic residues" evidence="7">
    <location>
        <begin position="588"/>
        <end position="597"/>
    </location>
</feature>
<dbReference type="CDD" id="cd12252">
    <property type="entry name" value="RRM_DbpA"/>
    <property type="match status" value="1"/>
</dbReference>
<sequence>MSAYPSVPSALAEALANKGYESLTQVQTAVLDAELAGRDLLVSAQTGSGKTVAFGIAMSGDLLGEEDRLARAETPLALIVAPTRELAMQVARELTWLYGPAGARIATCVGGMDMRDERKALARGAHIVVGTPGRLSDHIKRGSLDTAGIRVVVLDEADEMLDMGFREELEHILEGTPETRRTLMFSATVPKGIANLAARYQKDALRVKTESEQRQHGDIEYRALLVAPGDEENAIVNIVRHSDSESALVFCTTRAAVNKLMSRMGNRGFPVVALSGELSQKERSNALQALRDGRARVCIATDVAARGLDLDNLGLVIHADLPRDPATLLHRSGRTGRAGRKGVSAMIVAPKARRRVERLLGDARIEATWGTPPSADEINALDDARLLADPSLTRPIHESERAMIDALLEQHGPEQVAAAFLRKQREGRSAPEDLREVDLTPPKRRERGERGDRPEREPREKRNKTERKGFDDAVWVQLNVGRKKNAEARWILPVLCKAGGLSRDDIGAIRINPSDTHVELTREAAARFFETIGEGGSVEKGLRASPLDGTPPPARFDRNDRFDRDERSERPAPRLRKKPYDPDAPRHLSGKKPYKKKSAPEDATPAERAPSPQTDYIQDDREKPARPAKKFSKVHAKDGWKPPMRSKGKPGKGGPKGAGKAGPKGGKPAFKKGGKPPAGKRKPGGN</sequence>
<dbReference type="PANTHER" id="PTHR47959">
    <property type="entry name" value="ATP-DEPENDENT RNA HELICASE RHLE-RELATED"/>
    <property type="match status" value="1"/>
</dbReference>
<feature type="domain" description="Helicase C-terminal" evidence="9">
    <location>
        <begin position="230"/>
        <end position="379"/>
    </location>
</feature>
<dbReference type="GO" id="GO:0016787">
    <property type="term" value="F:hydrolase activity"/>
    <property type="evidence" value="ECO:0007669"/>
    <property type="project" value="UniProtKB-KW"/>
</dbReference>
<evidence type="ECO:0000256" key="2">
    <source>
        <dbReference type="ARBA" id="ARBA00022801"/>
    </source>
</evidence>
<feature type="region of interest" description="Disordered" evidence="7">
    <location>
        <begin position="424"/>
        <end position="468"/>
    </location>
</feature>